<dbReference type="Proteomes" id="UP000887580">
    <property type="component" value="Unplaced"/>
</dbReference>
<proteinExistence type="predicted"/>
<evidence type="ECO:0000313" key="1">
    <source>
        <dbReference type="Proteomes" id="UP000887580"/>
    </source>
</evidence>
<name>A0AC35G2B4_9BILA</name>
<accession>A0AC35G2B4</accession>
<reference evidence="2" key="1">
    <citation type="submission" date="2022-11" db="UniProtKB">
        <authorList>
            <consortium name="WormBaseParasite"/>
        </authorList>
    </citation>
    <scope>IDENTIFICATION</scope>
</reference>
<sequence length="114" mass="12944">MSMILRLNTVIKDESCDAVLLENLLKYLPKLQKLKIECVNSESLIERNRCKLNINCAQNFTLKDFKALISGPLIKSVILNDTIIKYENGVAVPVTDLLEYLPNLEDFKIDDQGC</sequence>
<protein>
    <submittedName>
        <fullName evidence="2">Uncharacterized protein</fullName>
    </submittedName>
</protein>
<evidence type="ECO:0000313" key="2">
    <source>
        <dbReference type="WBParaSite" id="PS1159_v2.g23256.t1"/>
    </source>
</evidence>
<organism evidence="1 2">
    <name type="scientific">Panagrolaimus sp. PS1159</name>
    <dbReference type="NCBI Taxonomy" id="55785"/>
    <lineage>
        <taxon>Eukaryota</taxon>
        <taxon>Metazoa</taxon>
        <taxon>Ecdysozoa</taxon>
        <taxon>Nematoda</taxon>
        <taxon>Chromadorea</taxon>
        <taxon>Rhabditida</taxon>
        <taxon>Tylenchina</taxon>
        <taxon>Panagrolaimomorpha</taxon>
        <taxon>Panagrolaimoidea</taxon>
        <taxon>Panagrolaimidae</taxon>
        <taxon>Panagrolaimus</taxon>
    </lineage>
</organism>
<dbReference type="WBParaSite" id="PS1159_v2.g23256.t1">
    <property type="protein sequence ID" value="PS1159_v2.g23256.t1"/>
    <property type="gene ID" value="PS1159_v2.g23256"/>
</dbReference>